<evidence type="ECO:0000256" key="3">
    <source>
        <dbReference type="ARBA" id="ARBA00023054"/>
    </source>
</evidence>
<dbReference type="SUPFAM" id="SSF48498">
    <property type="entry name" value="Tetracyclin repressor-like, C-terminal domain"/>
    <property type="match status" value="1"/>
</dbReference>
<evidence type="ECO:0000313" key="9">
    <source>
        <dbReference type="Proteomes" id="UP000035086"/>
    </source>
</evidence>
<keyword evidence="9" id="KW-1185">Reference proteome</keyword>
<dbReference type="Proteomes" id="UP000035086">
    <property type="component" value="Chromosome"/>
</dbReference>
<dbReference type="PROSITE" id="PS50977">
    <property type="entry name" value="HTH_TETR_2"/>
    <property type="match status" value="1"/>
</dbReference>
<dbReference type="EMBL" id="CP010310">
    <property type="protein sequence ID" value="APD13598.1"/>
    <property type="molecule type" value="Genomic_DNA"/>
</dbReference>
<feature type="DNA-binding region" description="H-T-H motif" evidence="6">
    <location>
        <begin position="17"/>
        <end position="36"/>
    </location>
</feature>
<protein>
    <submittedName>
        <fullName evidence="8">TetR family transcriptional regulator</fullName>
    </submittedName>
</protein>
<evidence type="ECO:0000256" key="1">
    <source>
        <dbReference type="ARBA" id="ARBA00022491"/>
    </source>
</evidence>
<evidence type="ECO:0000256" key="6">
    <source>
        <dbReference type="PROSITE-ProRule" id="PRU00335"/>
    </source>
</evidence>
<dbReference type="PANTHER" id="PTHR30055">
    <property type="entry name" value="HTH-TYPE TRANSCRIPTIONAL REGULATOR RUTR"/>
    <property type="match status" value="1"/>
</dbReference>
<name>A0ABM6FT02_PANPU</name>
<dbReference type="InterPro" id="IPR023772">
    <property type="entry name" value="DNA-bd_HTH_TetR-type_CS"/>
</dbReference>
<dbReference type="InterPro" id="IPR009057">
    <property type="entry name" value="Homeodomain-like_sf"/>
</dbReference>
<proteinExistence type="predicted"/>
<dbReference type="PROSITE" id="PS01081">
    <property type="entry name" value="HTH_TETR_1"/>
    <property type="match status" value="1"/>
</dbReference>
<keyword evidence="1" id="KW-0678">Repressor</keyword>
<accession>A0ABM6FT02</accession>
<keyword evidence="3" id="KW-0175">Coiled coil</keyword>
<dbReference type="Pfam" id="PF00440">
    <property type="entry name" value="TetR_N"/>
    <property type="match status" value="1"/>
</dbReference>
<evidence type="ECO:0000259" key="7">
    <source>
        <dbReference type="PROSITE" id="PS50977"/>
    </source>
</evidence>
<dbReference type="InterPro" id="IPR036271">
    <property type="entry name" value="Tet_transcr_reg_TetR-rel_C_sf"/>
</dbReference>
<evidence type="ECO:0000313" key="8">
    <source>
        <dbReference type="EMBL" id="APD13598.1"/>
    </source>
</evidence>
<evidence type="ECO:0000256" key="2">
    <source>
        <dbReference type="ARBA" id="ARBA00023015"/>
    </source>
</evidence>
<evidence type="ECO:0000256" key="4">
    <source>
        <dbReference type="ARBA" id="ARBA00023125"/>
    </source>
</evidence>
<reference evidence="8" key="1">
    <citation type="submission" date="2016-11" db="EMBL/GenBank/DDBJ databases">
        <title>Complete Genome Sequencing of Pandoraea pulmonicola DSM 16583.</title>
        <authorList>
            <person name="Chan K.-G."/>
        </authorList>
    </citation>
    <scope>NUCLEOTIDE SEQUENCE</scope>
    <source>
        <strain evidence="8">DSM 16583</strain>
    </source>
</reference>
<sequence length="198" mass="22068">MAAAEALFLEKGVDAATVSEITERAKVAKGTFYHYFASKTDMLEALKTRYTRQFLAQLESAVRACAPDDWPQRLRVWIRTTMQTYVATHRTHDMVYASHHHYDRTNAERNAILEQLTDILTQGEAAGAWRSSPPRVLALILYSGVHGATDELIGMPRHRHEAFIDAVTQACLRMVDVGNVPASAAESPKDARSRGRSA</sequence>
<dbReference type="PANTHER" id="PTHR30055:SF183">
    <property type="entry name" value="NUCLEOID OCCLUSION FACTOR SLMA"/>
    <property type="match status" value="1"/>
</dbReference>
<dbReference type="InterPro" id="IPR001647">
    <property type="entry name" value="HTH_TetR"/>
</dbReference>
<keyword evidence="5" id="KW-0804">Transcription</keyword>
<evidence type="ECO:0000256" key="5">
    <source>
        <dbReference type="ARBA" id="ARBA00023163"/>
    </source>
</evidence>
<dbReference type="Gene3D" id="1.10.357.10">
    <property type="entry name" value="Tetracycline Repressor, domain 2"/>
    <property type="match status" value="1"/>
</dbReference>
<dbReference type="InterPro" id="IPR050109">
    <property type="entry name" value="HTH-type_TetR-like_transc_reg"/>
</dbReference>
<organism evidence="8 9">
    <name type="scientific">Pandoraea pulmonicola</name>
    <dbReference type="NCBI Taxonomy" id="93221"/>
    <lineage>
        <taxon>Bacteria</taxon>
        <taxon>Pseudomonadati</taxon>
        <taxon>Pseudomonadota</taxon>
        <taxon>Betaproteobacteria</taxon>
        <taxon>Burkholderiales</taxon>
        <taxon>Burkholderiaceae</taxon>
        <taxon>Pandoraea</taxon>
    </lineage>
</organism>
<keyword evidence="4 6" id="KW-0238">DNA-binding</keyword>
<keyword evidence="2" id="KW-0805">Transcription regulation</keyword>
<feature type="domain" description="HTH tetR-type" evidence="7">
    <location>
        <begin position="1"/>
        <end position="54"/>
    </location>
</feature>
<gene>
    <name evidence="8" type="ORF">RO07_01405</name>
</gene>
<dbReference type="SUPFAM" id="SSF46689">
    <property type="entry name" value="Homeodomain-like"/>
    <property type="match status" value="1"/>
</dbReference>